<evidence type="ECO:0000256" key="4">
    <source>
        <dbReference type="ARBA" id="ARBA00022655"/>
    </source>
</evidence>
<dbReference type="UniPathway" id="UPA00028">
    <property type="reaction ID" value="UER00004"/>
</dbReference>
<gene>
    <name evidence="10" type="ORF">DFP79_3433</name>
</gene>
<protein>
    <recommendedName>
        <fullName evidence="3">2-dehydropantoate 2-reductase</fullName>
        <ecNumber evidence="2">1.1.1.169</ecNumber>
    </recommendedName>
    <alternativeName>
        <fullName evidence="6">Ketopantoate reductase</fullName>
    </alternativeName>
</protein>
<dbReference type="SUPFAM" id="SSF51735">
    <property type="entry name" value="NAD(P)-binding Rossmann-fold domains"/>
    <property type="match status" value="1"/>
</dbReference>
<feature type="domain" description="Ketopantoate reductase C-terminal" evidence="9">
    <location>
        <begin position="196"/>
        <end position="315"/>
    </location>
</feature>
<dbReference type="Gene3D" id="1.10.1040.10">
    <property type="entry name" value="N-(1-d-carboxylethyl)-l-norvaline Dehydrogenase, domain 2"/>
    <property type="match status" value="1"/>
</dbReference>
<comment type="catalytic activity">
    <reaction evidence="7">
        <text>(R)-pantoate + NADP(+) = 2-dehydropantoate + NADPH + H(+)</text>
        <dbReference type="Rhea" id="RHEA:16233"/>
        <dbReference type="ChEBI" id="CHEBI:11561"/>
        <dbReference type="ChEBI" id="CHEBI:15378"/>
        <dbReference type="ChEBI" id="CHEBI:15980"/>
        <dbReference type="ChEBI" id="CHEBI:57783"/>
        <dbReference type="ChEBI" id="CHEBI:58349"/>
        <dbReference type="EC" id="1.1.1.169"/>
    </reaction>
</comment>
<dbReference type="NCBIfam" id="NF005089">
    <property type="entry name" value="PRK06522.1-4"/>
    <property type="match status" value="1"/>
</dbReference>
<comment type="pathway">
    <text evidence="1">Cofactor biosynthesis; (R)-pantothenate biosynthesis; (R)-pantoate from 3-methyl-2-oxobutanoate: step 2/2.</text>
</comment>
<dbReference type="InterPro" id="IPR013328">
    <property type="entry name" value="6PGD_dom2"/>
</dbReference>
<dbReference type="InterPro" id="IPR051402">
    <property type="entry name" value="KPR-Related"/>
</dbReference>
<dbReference type="InterPro" id="IPR008927">
    <property type="entry name" value="6-PGluconate_DH-like_C_sf"/>
</dbReference>
<evidence type="ECO:0000256" key="7">
    <source>
        <dbReference type="ARBA" id="ARBA00048793"/>
    </source>
</evidence>
<dbReference type="GO" id="GO:0005737">
    <property type="term" value="C:cytoplasm"/>
    <property type="evidence" value="ECO:0007669"/>
    <property type="project" value="TreeGrafter"/>
</dbReference>
<keyword evidence="4" id="KW-0566">Pantothenate biosynthesis</keyword>
<dbReference type="OrthoDB" id="6530772at2"/>
<proteinExistence type="predicted"/>
<dbReference type="Pfam" id="PF08546">
    <property type="entry name" value="ApbA_C"/>
    <property type="match status" value="1"/>
</dbReference>
<evidence type="ECO:0000256" key="5">
    <source>
        <dbReference type="ARBA" id="ARBA00023002"/>
    </source>
</evidence>
<evidence type="ECO:0000313" key="11">
    <source>
        <dbReference type="Proteomes" id="UP000294656"/>
    </source>
</evidence>
<evidence type="ECO:0000313" key="10">
    <source>
        <dbReference type="EMBL" id="TDO95504.1"/>
    </source>
</evidence>
<keyword evidence="11" id="KW-1185">Reference proteome</keyword>
<reference evidence="10 11" key="1">
    <citation type="submission" date="2019-03" db="EMBL/GenBank/DDBJ databases">
        <title>Genomic Encyclopedia of Type Strains, Phase III (KMG-III): the genomes of soil and plant-associated and newly described type strains.</title>
        <authorList>
            <person name="Whitman W."/>
        </authorList>
    </citation>
    <scope>NUCLEOTIDE SEQUENCE [LARGE SCALE GENOMIC DNA]</scope>
    <source>
        <strain evidence="10 11">CECT 7378</strain>
    </source>
</reference>
<organism evidence="10 11">
    <name type="scientific">Marinomonas balearica</name>
    <dbReference type="NCBI Taxonomy" id="491947"/>
    <lineage>
        <taxon>Bacteria</taxon>
        <taxon>Pseudomonadati</taxon>
        <taxon>Pseudomonadota</taxon>
        <taxon>Gammaproteobacteria</taxon>
        <taxon>Oceanospirillales</taxon>
        <taxon>Oceanospirillaceae</taxon>
        <taxon>Marinomonas</taxon>
    </lineage>
</organism>
<dbReference type="AlphaFoldDB" id="A0A4R6M2U9"/>
<dbReference type="GO" id="GO:0015940">
    <property type="term" value="P:pantothenate biosynthetic process"/>
    <property type="evidence" value="ECO:0007669"/>
    <property type="project" value="UniProtKB-UniPathway"/>
</dbReference>
<sequence>MKICIAGAGAIGCALAARLAKVHKQLCLLARGDNLIRIKEQGIHLSDLDGEHHVHVRASDDANYLGPQDLILVCTKTMALETILTSIQPMIHSNTVVIPVVNGIPWWYFKGIESRFGGENIRALDPKDQLETLLPHSQIIGSVIFLTASRVGLGNVKANNPHLIVLGEINHEMTDRLEAIRTVFELAGIESRSTDNIRDQVWTKVAANLTSNPLSVVTQSTLEQIYSNPRLTPLVRSILDETMLTAAAFGARIRFDPQTFMELGAGMGAIKTSMLQDYEAGLPLETDAIGHSVLELASKMNLSMPTTKHIINLADFMSEQQRSMA</sequence>
<dbReference type="InterPro" id="IPR013332">
    <property type="entry name" value="KPR_N"/>
</dbReference>
<dbReference type="Pfam" id="PF02558">
    <property type="entry name" value="ApbA"/>
    <property type="match status" value="1"/>
</dbReference>
<dbReference type="InterPro" id="IPR036291">
    <property type="entry name" value="NAD(P)-bd_dom_sf"/>
</dbReference>
<dbReference type="EMBL" id="SNXC01000016">
    <property type="protein sequence ID" value="TDO95504.1"/>
    <property type="molecule type" value="Genomic_DNA"/>
</dbReference>
<evidence type="ECO:0000256" key="6">
    <source>
        <dbReference type="ARBA" id="ARBA00032024"/>
    </source>
</evidence>
<accession>A0A4R6M2U9</accession>
<dbReference type="SUPFAM" id="SSF48179">
    <property type="entry name" value="6-phosphogluconate dehydrogenase C-terminal domain-like"/>
    <property type="match status" value="1"/>
</dbReference>
<dbReference type="Gene3D" id="3.40.50.720">
    <property type="entry name" value="NAD(P)-binding Rossmann-like Domain"/>
    <property type="match status" value="1"/>
</dbReference>
<dbReference type="FunFam" id="1.10.1040.10:FF:000017">
    <property type="entry name" value="2-dehydropantoate 2-reductase"/>
    <property type="match status" value="1"/>
</dbReference>
<evidence type="ECO:0000256" key="2">
    <source>
        <dbReference type="ARBA" id="ARBA00013014"/>
    </source>
</evidence>
<feature type="domain" description="Ketopantoate reductase N-terminal" evidence="8">
    <location>
        <begin position="3"/>
        <end position="170"/>
    </location>
</feature>
<dbReference type="GO" id="GO:0008677">
    <property type="term" value="F:2-dehydropantoate 2-reductase activity"/>
    <property type="evidence" value="ECO:0007669"/>
    <property type="project" value="UniProtKB-EC"/>
</dbReference>
<evidence type="ECO:0000256" key="1">
    <source>
        <dbReference type="ARBA" id="ARBA00004994"/>
    </source>
</evidence>
<dbReference type="PANTHER" id="PTHR21708">
    <property type="entry name" value="PROBABLE 2-DEHYDROPANTOATE 2-REDUCTASE"/>
    <property type="match status" value="1"/>
</dbReference>
<dbReference type="InterPro" id="IPR013752">
    <property type="entry name" value="KPA_reductase"/>
</dbReference>
<name>A0A4R6M2U9_9GAMM</name>
<keyword evidence="5" id="KW-0560">Oxidoreductase</keyword>
<comment type="caution">
    <text evidence="10">The sequence shown here is derived from an EMBL/GenBank/DDBJ whole genome shotgun (WGS) entry which is preliminary data.</text>
</comment>
<evidence type="ECO:0000259" key="9">
    <source>
        <dbReference type="Pfam" id="PF08546"/>
    </source>
</evidence>
<dbReference type="RefSeq" id="WP_133505123.1">
    <property type="nucleotide sequence ID" value="NZ_SNXC01000016.1"/>
</dbReference>
<dbReference type="Proteomes" id="UP000294656">
    <property type="component" value="Unassembled WGS sequence"/>
</dbReference>
<evidence type="ECO:0000259" key="8">
    <source>
        <dbReference type="Pfam" id="PF02558"/>
    </source>
</evidence>
<dbReference type="PANTHER" id="PTHR21708:SF45">
    <property type="entry name" value="2-DEHYDROPANTOATE 2-REDUCTASE"/>
    <property type="match status" value="1"/>
</dbReference>
<evidence type="ECO:0000256" key="3">
    <source>
        <dbReference type="ARBA" id="ARBA00019465"/>
    </source>
</evidence>
<dbReference type="EC" id="1.1.1.169" evidence="2"/>